<feature type="transmembrane region" description="Helical" evidence="5">
    <location>
        <begin position="197"/>
        <end position="215"/>
    </location>
</feature>
<reference evidence="6 7" key="1">
    <citation type="journal article" date="2015" name="Genome Biol. Evol.">
        <title>Phylogenomic analyses indicate that early fungi evolved digesting cell walls of algal ancestors of land plants.</title>
        <authorList>
            <person name="Chang Y."/>
            <person name="Wang S."/>
            <person name="Sekimoto S."/>
            <person name="Aerts A.L."/>
            <person name="Choi C."/>
            <person name="Clum A."/>
            <person name="LaButti K.M."/>
            <person name="Lindquist E.A."/>
            <person name="Yee Ngan C."/>
            <person name="Ohm R.A."/>
            <person name="Salamov A.A."/>
            <person name="Grigoriev I.V."/>
            <person name="Spatafora J.W."/>
            <person name="Berbee M.L."/>
        </authorList>
    </citation>
    <scope>NUCLEOTIDE SEQUENCE [LARGE SCALE GENOMIC DNA]</scope>
    <source>
        <strain evidence="6 7">JEL478</strain>
    </source>
</reference>
<keyword evidence="2 5" id="KW-0812">Transmembrane</keyword>
<dbReference type="Pfam" id="PF04479">
    <property type="entry name" value="RTA1"/>
    <property type="match status" value="1"/>
</dbReference>
<feature type="transmembrane region" description="Helical" evidence="5">
    <location>
        <begin position="235"/>
        <end position="253"/>
    </location>
</feature>
<dbReference type="PANTHER" id="PTHR31465">
    <property type="entry name" value="PROTEIN RTA1-RELATED"/>
    <property type="match status" value="1"/>
</dbReference>
<dbReference type="OMA" id="IGGFFEW"/>
<dbReference type="InterPro" id="IPR007568">
    <property type="entry name" value="RTA1"/>
</dbReference>
<dbReference type="Proteomes" id="UP000070544">
    <property type="component" value="Unassembled WGS sequence"/>
</dbReference>
<feature type="transmembrane region" description="Helical" evidence="5">
    <location>
        <begin position="124"/>
        <end position="148"/>
    </location>
</feature>
<evidence type="ECO:0000256" key="5">
    <source>
        <dbReference type="SAM" id="Phobius"/>
    </source>
</evidence>
<evidence type="ECO:0000256" key="1">
    <source>
        <dbReference type="ARBA" id="ARBA00004141"/>
    </source>
</evidence>
<dbReference type="STRING" id="1344416.A0A139AQE8"/>
<dbReference type="PANTHER" id="PTHR31465:SF1">
    <property type="entry name" value="PROTEIN RTA1-RELATED"/>
    <property type="match status" value="1"/>
</dbReference>
<gene>
    <name evidence="6" type="ORF">M427DRAFT_53439</name>
</gene>
<dbReference type="OrthoDB" id="3358017at2759"/>
<evidence type="ECO:0000256" key="2">
    <source>
        <dbReference type="ARBA" id="ARBA00022692"/>
    </source>
</evidence>
<dbReference type="AlphaFoldDB" id="A0A139AQE8"/>
<name>A0A139AQE8_GONPJ</name>
<sequence length="278" mass="30862">MSSAALVPWEKTLFHYEPSVPLAIAFIILFAITGAIQAVQTWKWKTHFMWTIAIGCLLESVGFAVRIKAKSIAQTEPRNNTMYSAQFTFIVIAPIFFAAGVYILLSRIVGLLGEHFSPINHRRIAQIFVGGDISAFTVQIIGSLMILIPKGNQAMLDAGLKVLIAGLAIQVVTIFVYILVALVVFSRARNIKGRWHLLMWCNILCSVLILFRNVFRVAEFWGGFDSRIATTEALVYALDAGLMFVLAVVFIIAHPAYMLKKDDAPEETKETAELDPKA</sequence>
<dbReference type="GO" id="GO:0016020">
    <property type="term" value="C:membrane"/>
    <property type="evidence" value="ECO:0007669"/>
    <property type="project" value="UniProtKB-SubCell"/>
</dbReference>
<keyword evidence="7" id="KW-1185">Reference proteome</keyword>
<protein>
    <submittedName>
        <fullName evidence="6">RTA1-domain-containing protein</fullName>
    </submittedName>
</protein>
<dbReference type="EMBL" id="KQ965740">
    <property type="protein sequence ID" value="KXS18969.1"/>
    <property type="molecule type" value="Genomic_DNA"/>
</dbReference>
<feature type="transmembrane region" description="Helical" evidence="5">
    <location>
        <begin position="20"/>
        <end position="39"/>
    </location>
</feature>
<evidence type="ECO:0000256" key="4">
    <source>
        <dbReference type="ARBA" id="ARBA00023136"/>
    </source>
</evidence>
<accession>A0A139AQE8</accession>
<evidence type="ECO:0000313" key="6">
    <source>
        <dbReference type="EMBL" id="KXS18969.1"/>
    </source>
</evidence>
<evidence type="ECO:0000313" key="7">
    <source>
        <dbReference type="Proteomes" id="UP000070544"/>
    </source>
</evidence>
<feature type="transmembrane region" description="Helical" evidence="5">
    <location>
        <begin position="48"/>
        <end position="67"/>
    </location>
</feature>
<keyword evidence="3 5" id="KW-1133">Transmembrane helix</keyword>
<keyword evidence="4 5" id="KW-0472">Membrane</keyword>
<evidence type="ECO:0000256" key="3">
    <source>
        <dbReference type="ARBA" id="ARBA00022989"/>
    </source>
</evidence>
<organism evidence="6 7">
    <name type="scientific">Gonapodya prolifera (strain JEL478)</name>
    <name type="common">Monoblepharis prolifera</name>
    <dbReference type="NCBI Taxonomy" id="1344416"/>
    <lineage>
        <taxon>Eukaryota</taxon>
        <taxon>Fungi</taxon>
        <taxon>Fungi incertae sedis</taxon>
        <taxon>Chytridiomycota</taxon>
        <taxon>Chytridiomycota incertae sedis</taxon>
        <taxon>Monoblepharidomycetes</taxon>
        <taxon>Monoblepharidales</taxon>
        <taxon>Gonapodyaceae</taxon>
        <taxon>Gonapodya</taxon>
    </lineage>
</organism>
<comment type="subcellular location">
    <subcellularLocation>
        <location evidence="1">Membrane</location>
        <topology evidence="1">Multi-pass membrane protein</topology>
    </subcellularLocation>
</comment>
<feature type="transmembrane region" description="Helical" evidence="5">
    <location>
        <begin position="160"/>
        <end position="185"/>
    </location>
</feature>
<proteinExistence type="predicted"/>
<feature type="transmembrane region" description="Helical" evidence="5">
    <location>
        <begin position="87"/>
        <end position="112"/>
    </location>
</feature>